<organism evidence="1">
    <name type="scientific">Arundo donax</name>
    <name type="common">Giant reed</name>
    <name type="synonym">Donax arundinaceus</name>
    <dbReference type="NCBI Taxonomy" id="35708"/>
    <lineage>
        <taxon>Eukaryota</taxon>
        <taxon>Viridiplantae</taxon>
        <taxon>Streptophyta</taxon>
        <taxon>Embryophyta</taxon>
        <taxon>Tracheophyta</taxon>
        <taxon>Spermatophyta</taxon>
        <taxon>Magnoliopsida</taxon>
        <taxon>Liliopsida</taxon>
        <taxon>Poales</taxon>
        <taxon>Poaceae</taxon>
        <taxon>PACMAD clade</taxon>
        <taxon>Arundinoideae</taxon>
        <taxon>Arundineae</taxon>
        <taxon>Arundo</taxon>
    </lineage>
</organism>
<proteinExistence type="predicted"/>
<protein>
    <submittedName>
        <fullName evidence="1">Uncharacterized protein</fullName>
    </submittedName>
</protein>
<evidence type="ECO:0000313" key="1">
    <source>
        <dbReference type="EMBL" id="JAD59854.1"/>
    </source>
</evidence>
<dbReference type="AlphaFoldDB" id="A0A0A9B755"/>
<dbReference type="EMBL" id="GBRH01238041">
    <property type="protein sequence ID" value="JAD59854.1"/>
    <property type="molecule type" value="Transcribed_RNA"/>
</dbReference>
<name>A0A0A9B755_ARUDO</name>
<accession>A0A0A9B755</accession>
<sequence length="42" mass="4589">MTVSSSLSVQATPVINTSISQCLMEQQLLCLHQPTIALTNTW</sequence>
<reference evidence="1" key="2">
    <citation type="journal article" date="2015" name="Data Brief">
        <title>Shoot transcriptome of the giant reed, Arundo donax.</title>
        <authorList>
            <person name="Barrero R.A."/>
            <person name="Guerrero F.D."/>
            <person name="Moolhuijzen P."/>
            <person name="Goolsby J.A."/>
            <person name="Tidwell J."/>
            <person name="Bellgard S.E."/>
            <person name="Bellgard M.I."/>
        </authorList>
    </citation>
    <scope>NUCLEOTIDE SEQUENCE</scope>
    <source>
        <tissue evidence="1">Shoot tissue taken approximately 20 cm above the soil surface</tissue>
    </source>
</reference>
<reference evidence="1" key="1">
    <citation type="submission" date="2014-09" db="EMBL/GenBank/DDBJ databases">
        <authorList>
            <person name="Magalhaes I.L.F."/>
            <person name="Oliveira U."/>
            <person name="Santos F.R."/>
            <person name="Vidigal T.H.D.A."/>
            <person name="Brescovit A.D."/>
            <person name="Santos A.J."/>
        </authorList>
    </citation>
    <scope>NUCLEOTIDE SEQUENCE</scope>
    <source>
        <tissue evidence="1">Shoot tissue taken approximately 20 cm above the soil surface</tissue>
    </source>
</reference>